<sequence length="216" mass="25052">MDTTKTCQTLVTSRTKKKARRLKPNPEECLYHADPESFLPVMKELGRVLEIPDFLYKRGAMAVCSCRTSRTSSQRMDVAELQVFLASCEITDAMLLSRLKEQPIVSKTYYWRKFYVSLPTVEFVENSLHEASIYGKESPLRFVAILKMALKSDFSLLQEELVIGGGKLRPLKNNTESEQISFTRKIIIWWRGPDEDCPYRAKFNWSWNVLPNCWPL</sequence>
<evidence type="ECO:0000313" key="2">
    <source>
        <dbReference type="Proteomes" id="UP000762676"/>
    </source>
</evidence>
<gene>
    <name evidence="1" type="ORF">ElyMa_001398800</name>
</gene>
<dbReference type="Proteomes" id="UP000762676">
    <property type="component" value="Unassembled WGS sequence"/>
</dbReference>
<proteinExistence type="predicted"/>
<evidence type="ECO:0000313" key="1">
    <source>
        <dbReference type="EMBL" id="GFS13523.1"/>
    </source>
</evidence>
<dbReference type="EMBL" id="BMAT01002771">
    <property type="protein sequence ID" value="GFS13523.1"/>
    <property type="molecule type" value="Genomic_DNA"/>
</dbReference>
<name>A0AAV4IVU1_9GAST</name>
<organism evidence="1 2">
    <name type="scientific">Elysia marginata</name>
    <dbReference type="NCBI Taxonomy" id="1093978"/>
    <lineage>
        <taxon>Eukaryota</taxon>
        <taxon>Metazoa</taxon>
        <taxon>Spiralia</taxon>
        <taxon>Lophotrochozoa</taxon>
        <taxon>Mollusca</taxon>
        <taxon>Gastropoda</taxon>
        <taxon>Heterobranchia</taxon>
        <taxon>Euthyneura</taxon>
        <taxon>Panpulmonata</taxon>
        <taxon>Sacoglossa</taxon>
        <taxon>Placobranchoidea</taxon>
        <taxon>Plakobranchidae</taxon>
        <taxon>Elysia</taxon>
    </lineage>
</organism>
<comment type="caution">
    <text evidence="1">The sequence shown here is derived from an EMBL/GenBank/DDBJ whole genome shotgun (WGS) entry which is preliminary data.</text>
</comment>
<keyword evidence="2" id="KW-1185">Reference proteome</keyword>
<accession>A0AAV4IVU1</accession>
<protein>
    <submittedName>
        <fullName evidence="1">Uncharacterized protein</fullName>
    </submittedName>
</protein>
<dbReference type="AlphaFoldDB" id="A0AAV4IVU1"/>
<reference evidence="1 2" key="1">
    <citation type="journal article" date="2021" name="Elife">
        <title>Chloroplast acquisition without the gene transfer in kleptoplastic sea slugs, Plakobranchus ocellatus.</title>
        <authorList>
            <person name="Maeda T."/>
            <person name="Takahashi S."/>
            <person name="Yoshida T."/>
            <person name="Shimamura S."/>
            <person name="Takaki Y."/>
            <person name="Nagai Y."/>
            <person name="Toyoda A."/>
            <person name="Suzuki Y."/>
            <person name="Arimoto A."/>
            <person name="Ishii H."/>
            <person name="Satoh N."/>
            <person name="Nishiyama T."/>
            <person name="Hasebe M."/>
            <person name="Maruyama T."/>
            <person name="Minagawa J."/>
            <person name="Obokata J."/>
            <person name="Shigenobu S."/>
        </authorList>
    </citation>
    <scope>NUCLEOTIDE SEQUENCE [LARGE SCALE GENOMIC DNA]</scope>
</reference>